<dbReference type="RefSeq" id="WP_211860805.1">
    <property type="nucleotide sequence ID" value="NZ_JAAEDM010000007.1"/>
</dbReference>
<reference evidence="1" key="1">
    <citation type="submission" date="2020-01" db="EMBL/GenBank/DDBJ databases">
        <authorList>
            <person name="Rat A."/>
        </authorList>
    </citation>
    <scope>NUCLEOTIDE SEQUENCE</scope>
    <source>
        <strain evidence="1">LMG 31231</strain>
    </source>
</reference>
<proteinExistence type="predicted"/>
<comment type="caution">
    <text evidence="1">The sequence shown here is derived from an EMBL/GenBank/DDBJ whole genome shotgun (WGS) entry which is preliminary data.</text>
</comment>
<dbReference type="EMBL" id="JAAEDM010000007">
    <property type="protein sequence ID" value="MBR0670436.1"/>
    <property type="molecule type" value="Genomic_DNA"/>
</dbReference>
<evidence type="ECO:0000313" key="2">
    <source>
        <dbReference type="Proteomes" id="UP001138751"/>
    </source>
</evidence>
<accession>A0A9X9WTF7</accession>
<evidence type="ECO:0000313" key="1">
    <source>
        <dbReference type="EMBL" id="MBR0670436.1"/>
    </source>
</evidence>
<organism evidence="1 2">
    <name type="scientific">Neoroseomonas soli</name>
    <dbReference type="NCBI Taxonomy" id="1081025"/>
    <lineage>
        <taxon>Bacteria</taxon>
        <taxon>Pseudomonadati</taxon>
        <taxon>Pseudomonadota</taxon>
        <taxon>Alphaproteobacteria</taxon>
        <taxon>Acetobacterales</taxon>
        <taxon>Acetobacteraceae</taxon>
        <taxon>Neoroseomonas</taxon>
    </lineage>
</organism>
<dbReference type="AlphaFoldDB" id="A0A9X9WTF7"/>
<name>A0A9X9WTF7_9PROT</name>
<sequence length="194" mass="20269">MILGILFLLGGAAFFVMALRHLRAAGDPNWVRSGTTRLVVGPVAGQDEPRVALWRGDGVAFGPCRSTWDPTPAMGGVPTPVSGSGEYRVAGAVDLSAEDALGTGDVRLAKTLRRELGSSALLLLPITGDRPVLLHGTVRGARGSAGGIGIEQGQLDALIGILGDPAGLRVEVVRRRVQRAGWGGAQDKRHRGRE</sequence>
<gene>
    <name evidence="1" type="ORF">GXW76_04565</name>
</gene>
<dbReference type="Proteomes" id="UP001138751">
    <property type="component" value="Unassembled WGS sequence"/>
</dbReference>
<reference evidence="1" key="2">
    <citation type="journal article" date="2021" name="Syst. Appl. Microbiol.">
        <title>Roseomonas hellenica sp. nov., isolated from roots of wild-growing Alkanna tinctoria.</title>
        <authorList>
            <person name="Rat A."/>
            <person name="Naranjo H.D."/>
            <person name="Lebbe L."/>
            <person name="Cnockaert M."/>
            <person name="Krigas N."/>
            <person name="Grigoriadou K."/>
            <person name="Maloupa E."/>
            <person name="Willems A."/>
        </authorList>
    </citation>
    <scope>NUCLEOTIDE SEQUENCE</scope>
    <source>
        <strain evidence="1">LMG 31231</strain>
    </source>
</reference>
<keyword evidence="2" id="KW-1185">Reference proteome</keyword>
<protein>
    <submittedName>
        <fullName evidence="1">Uncharacterized protein</fullName>
    </submittedName>
</protein>